<evidence type="ECO:0000313" key="3">
    <source>
        <dbReference type="Proteomes" id="UP001473424"/>
    </source>
</evidence>
<dbReference type="Gene3D" id="3.30.930.10">
    <property type="entry name" value="Bira Bifunctional Protein, Domain 2"/>
    <property type="match status" value="1"/>
</dbReference>
<dbReference type="EMBL" id="AP028955">
    <property type="protein sequence ID" value="BET39415.1"/>
    <property type="molecule type" value="Genomic_DNA"/>
</dbReference>
<feature type="domain" description="BPL/LPL catalytic" evidence="1">
    <location>
        <begin position="1"/>
        <end position="53"/>
    </location>
</feature>
<name>A0ABM8JQ57_9MOLU</name>
<dbReference type="InterPro" id="IPR045864">
    <property type="entry name" value="aa-tRNA-synth_II/BPL/LPL"/>
</dbReference>
<dbReference type="Pfam" id="PF21948">
    <property type="entry name" value="LplA-B_cat"/>
    <property type="match status" value="1"/>
</dbReference>
<dbReference type="SUPFAM" id="SSF55681">
    <property type="entry name" value="Class II aaRS and biotin synthetases"/>
    <property type="match status" value="1"/>
</dbReference>
<organism evidence="2 3">
    <name type="scientific">Spiroplasma ixodetis</name>
    <dbReference type="NCBI Taxonomy" id="2141"/>
    <lineage>
        <taxon>Bacteria</taxon>
        <taxon>Bacillati</taxon>
        <taxon>Mycoplasmatota</taxon>
        <taxon>Mollicutes</taxon>
        <taxon>Entomoplasmatales</taxon>
        <taxon>Spiroplasmataceae</taxon>
        <taxon>Spiroplasma</taxon>
    </lineage>
</organism>
<dbReference type="Proteomes" id="UP001473424">
    <property type="component" value="Chromosome"/>
</dbReference>
<dbReference type="InterPro" id="IPR004143">
    <property type="entry name" value="BPL_LPL_catalytic"/>
</dbReference>
<reference evidence="3" key="1">
    <citation type="journal article" date="2024" name="FEMS Microbiol. Lett.">
        <title>Genomic insights into Spiroplasma endosymbionts that induce male-killing and protective phenotypes in the pea aphid.</title>
        <authorList>
            <person name="Arai H."/>
            <person name="Legeai F."/>
            <person name="Kageyama D."/>
            <person name="Sugio A."/>
            <person name="Simon J.C."/>
        </authorList>
    </citation>
    <scope>NUCLEOTIDE SEQUENCE [LARGE SCALE GENOMIC DNA]</scope>
    <source>
        <strain evidence="3">sAp269</strain>
    </source>
</reference>
<keyword evidence="3" id="KW-1185">Reference proteome</keyword>
<gene>
    <name evidence="2" type="ORF">SAP269_20040</name>
</gene>
<sequence length="53" mass="5943">MGYFQNPEVEVNKEYLDKNNIPVVCRDTGGGTIFIDSNSVNFCFLIPLNSNTN</sequence>
<accession>A0ABM8JQ57</accession>
<protein>
    <recommendedName>
        <fullName evidence="1">BPL/LPL catalytic domain-containing protein</fullName>
    </recommendedName>
</protein>
<evidence type="ECO:0000259" key="1">
    <source>
        <dbReference type="PROSITE" id="PS51733"/>
    </source>
</evidence>
<evidence type="ECO:0000313" key="2">
    <source>
        <dbReference type="EMBL" id="BET39415.1"/>
    </source>
</evidence>
<dbReference type="PROSITE" id="PS51733">
    <property type="entry name" value="BPL_LPL_CATALYTIC"/>
    <property type="match status" value="1"/>
</dbReference>
<proteinExistence type="predicted"/>